<dbReference type="PROSITE" id="PS50943">
    <property type="entry name" value="HTH_CROC1"/>
    <property type="match status" value="1"/>
</dbReference>
<evidence type="ECO:0000256" key="1">
    <source>
        <dbReference type="ARBA" id="ARBA00023125"/>
    </source>
</evidence>
<dbReference type="EMBL" id="FNAC01000030">
    <property type="protein sequence ID" value="SDD44593.1"/>
    <property type="molecule type" value="Genomic_DNA"/>
</dbReference>
<dbReference type="Pfam" id="PF01381">
    <property type="entry name" value="HTH_3"/>
    <property type="match status" value="1"/>
</dbReference>
<gene>
    <name evidence="3" type="ORF">SAMN04488104_103029</name>
</gene>
<accession>A0A1G6UTH0</accession>
<evidence type="ECO:0000313" key="3">
    <source>
        <dbReference type="EMBL" id="SDD44593.1"/>
    </source>
</evidence>
<keyword evidence="1 3" id="KW-0238">DNA-binding</keyword>
<organism evidence="3 4">
    <name type="scientific">Algoriphagus faecimaris</name>
    <dbReference type="NCBI Taxonomy" id="686796"/>
    <lineage>
        <taxon>Bacteria</taxon>
        <taxon>Pseudomonadati</taxon>
        <taxon>Bacteroidota</taxon>
        <taxon>Cytophagia</taxon>
        <taxon>Cytophagales</taxon>
        <taxon>Cyclobacteriaceae</taxon>
        <taxon>Algoriphagus</taxon>
    </lineage>
</organism>
<dbReference type="SMART" id="SM00530">
    <property type="entry name" value="HTH_XRE"/>
    <property type="match status" value="1"/>
</dbReference>
<feature type="domain" description="HTH cro/C1-type" evidence="2">
    <location>
        <begin position="17"/>
        <end position="72"/>
    </location>
</feature>
<dbReference type="RefSeq" id="WP_087940212.1">
    <property type="nucleotide sequence ID" value="NZ_FNAC01000030.1"/>
</dbReference>
<dbReference type="PANTHER" id="PTHR46558">
    <property type="entry name" value="TRACRIPTIONAL REGULATORY PROTEIN-RELATED-RELATED"/>
    <property type="match status" value="1"/>
</dbReference>
<protein>
    <submittedName>
        <fullName evidence="3">DNA-binding transcriptional regulator, XRE-family HTH domain</fullName>
    </submittedName>
</protein>
<dbReference type="Gene3D" id="1.10.260.40">
    <property type="entry name" value="lambda repressor-like DNA-binding domains"/>
    <property type="match status" value="1"/>
</dbReference>
<dbReference type="GO" id="GO:0003677">
    <property type="term" value="F:DNA binding"/>
    <property type="evidence" value="ECO:0007669"/>
    <property type="project" value="UniProtKB-KW"/>
</dbReference>
<dbReference type="PANTHER" id="PTHR46558:SF4">
    <property type="entry name" value="DNA-BIDING PHAGE PROTEIN"/>
    <property type="match status" value="1"/>
</dbReference>
<reference evidence="4" key="1">
    <citation type="submission" date="2016-10" db="EMBL/GenBank/DDBJ databases">
        <authorList>
            <person name="Varghese N."/>
            <person name="Submissions S."/>
        </authorList>
    </citation>
    <scope>NUCLEOTIDE SEQUENCE [LARGE SCALE GENOMIC DNA]</scope>
    <source>
        <strain evidence="4">DSM 23095</strain>
    </source>
</reference>
<dbReference type="InterPro" id="IPR010982">
    <property type="entry name" value="Lambda_DNA-bd_dom_sf"/>
</dbReference>
<evidence type="ECO:0000313" key="4">
    <source>
        <dbReference type="Proteomes" id="UP000199060"/>
    </source>
</evidence>
<dbReference type="CDD" id="cd00093">
    <property type="entry name" value="HTH_XRE"/>
    <property type="match status" value="1"/>
</dbReference>
<keyword evidence="4" id="KW-1185">Reference proteome</keyword>
<dbReference type="InterPro" id="IPR001387">
    <property type="entry name" value="Cro/C1-type_HTH"/>
</dbReference>
<sequence length="82" mass="9510">MKKMPLEEFRAMLGKRIKERRIELGLTQPQLAVRLGSKDKQTINRYEKEGANPTIFNLIQIADALELKVDELLNFLPEKSNQ</sequence>
<dbReference type="SUPFAM" id="SSF47413">
    <property type="entry name" value="lambda repressor-like DNA-binding domains"/>
    <property type="match status" value="1"/>
</dbReference>
<dbReference type="AlphaFoldDB" id="A0A1G6UTH0"/>
<dbReference type="Proteomes" id="UP000199060">
    <property type="component" value="Unassembled WGS sequence"/>
</dbReference>
<dbReference type="STRING" id="686796.SAMN04488104_103029"/>
<evidence type="ECO:0000259" key="2">
    <source>
        <dbReference type="PROSITE" id="PS50943"/>
    </source>
</evidence>
<name>A0A1G6UTH0_9BACT</name>
<proteinExistence type="predicted"/>